<proteinExistence type="predicted"/>
<comment type="caution">
    <text evidence="2">The sequence shown here is derived from an EMBL/GenBank/DDBJ whole genome shotgun (WGS) entry which is preliminary data.</text>
</comment>
<dbReference type="Pfam" id="PF26639">
    <property type="entry name" value="Het-6_barrel"/>
    <property type="match status" value="1"/>
</dbReference>
<dbReference type="InterPro" id="IPR010730">
    <property type="entry name" value="HET"/>
</dbReference>
<gene>
    <name evidence="2" type="ORF">SUNI508_01237</name>
</gene>
<dbReference type="Pfam" id="PF06985">
    <property type="entry name" value="HET"/>
    <property type="match status" value="1"/>
</dbReference>
<dbReference type="PANTHER" id="PTHR24148:SF64">
    <property type="entry name" value="HETEROKARYON INCOMPATIBILITY DOMAIN-CONTAINING PROTEIN"/>
    <property type="match status" value="1"/>
</dbReference>
<sequence>MTDYDNIYEDFIERPDGPYFRLLTLLPKEPDTERPATPETRHVYAWDPVVVKKAELTPKDTDLEIELSVHRFEGCPEYEALSYSWGNPKGQKYIVKCNGHEFHALTSLRNALRALRLPDKPRTLWIDAICINQNSDTRAVTERSQQLQMMQDVYRHAKKTVVWLGLEREQNYAPAFENVDDPELSMVDVGNFKPAMETAISLHLDTLMTDPAYLWKDRVEVETTWGRRVPIIQQAALRLNNEWDRRTENDPRDMTYEKIVEKGIVSNLPKFLQKPATSLVSKPKIKKKFVDGLTNAYQWRKSLRNLLCREWWSRVWIIQEACLAQELVICCGDASLDLDLLFLGLVLYAAFPEDVIFSGHIMTSWTLPEVMEYRNLYQYEKGATLPAFLHLLTEFRSSDATNPKDHVYSLLGLLAPNELDSIMGAGFKPDYSQDYTVSRCFIDTASSIVASSRDLNLLALPQPGRHEIAKSKAGELPSWVPDWSAKTILILTPKHGFEVASDQSTESLFSACGSCIESTARVQDNQILSVSGYVADTIIKVAANTLSGMSDTMLDFLQGGQMAEELNSEENLGEVKSMDIIMDMLATWGKISSTIFEWEEFVAASANPYPTGEDLERVSCAVRCFGYAPDGLEAAVGDFQEYKKAMNSGRRIYNLAMSPSRPSLPSFLKRKPSEERTEPSKARQALMSLAMPDVRLRAKMVKFNKLQQYSVGRKLAWTENGYLALVSQDTEAGDRIVLCKGSRLPVVARATDRPDQWKALNGCYVHGIMKGEAWDEDKCAGMQLI</sequence>
<protein>
    <submittedName>
        <fullName evidence="2">Heterokaryon incompatibility protein or allele protein</fullName>
    </submittedName>
</protein>
<name>A0ABR2UX44_9PEZI</name>
<dbReference type="EMBL" id="JARVKF010000330">
    <property type="protein sequence ID" value="KAK9419260.1"/>
    <property type="molecule type" value="Genomic_DNA"/>
</dbReference>
<evidence type="ECO:0000259" key="1">
    <source>
        <dbReference type="Pfam" id="PF06985"/>
    </source>
</evidence>
<dbReference type="InterPro" id="IPR052895">
    <property type="entry name" value="HetReg/Transcr_Mod"/>
</dbReference>
<organism evidence="2 3">
    <name type="scientific">Seiridium unicorne</name>
    <dbReference type="NCBI Taxonomy" id="138068"/>
    <lineage>
        <taxon>Eukaryota</taxon>
        <taxon>Fungi</taxon>
        <taxon>Dikarya</taxon>
        <taxon>Ascomycota</taxon>
        <taxon>Pezizomycotina</taxon>
        <taxon>Sordariomycetes</taxon>
        <taxon>Xylariomycetidae</taxon>
        <taxon>Amphisphaeriales</taxon>
        <taxon>Sporocadaceae</taxon>
        <taxon>Seiridium</taxon>
    </lineage>
</organism>
<reference evidence="2 3" key="1">
    <citation type="journal article" date="2024" name="J. Plant Pathol.">
        <title>Sequence and assembly of the genome of Seiridium unicorne, isolate CBS 538.82, causal agent of cypress canker disease.</title>
        <authorList>
            <person name="Scali E."/>
            <person name="Rocca G.D."/>
            <person name="Danti R."/>
            <person name="Garbelotto M."/>
            <person name="Barberini S."/>
            <person name="Baroncelli R."/>
            <person name="Emiliani G."/>
        </authorList>
    </citation>
    <scope>NUCLEOTIDE SEQUENCE [LARGE SCALE GENOMIC DNA]</scope>
    <source>
        <strain evidence="2 3">BM-138-508</strain>
    </source>
</reference>
<keyword evidence="3" id="KW-1185">Reference proteome</keyword>
<accession>A0ABR2UX44</accession>
<feature type="domain" description="Heterokaryon incompatibility" evidence="1">
    <location>
        <begin position="78"/>
        <end position="183"/>
    </location>
</feature>
<dbReference type="Proteomes" id="UP001408356">
    <property type="component" value="Unassembled WGS sequence"/>
</dbReference>
<evidence type="ECO:0000313" key="3">
    <source>
        <dbReference type="Proteomes" id="UP001408356"/>
    </source>
</evidence>
<dbReference type="PANTHER" id="PTHR24148">
    <property type="entry name" value="ANKYRIN REPEAT DOMAIN-CONTAINING PROTEIN 39 HOMOLOG-RELATED"/>
    <property type="match status" value="1"/>
</dbReference>
<evidence type="ECO:0000313" key="2">
    <source>
        <dbReference type="EMBL" id="KAK9419260.1"/>
    </source>
</evidence>